<reference evidence="1" key="1">
    <citation type="journal article" date="2015" name="Nature">
        <title>Complex archaea that bridge the gap between prokaryotes and eukaryotes.</title>
        <authorList>
            <person name="Spang A."/>
            <person name="Saw J.H."/>
            <person name="Jorgensen S.L."/>
            <person name="Zaremba-Niedzwiedzka K."/>
            <person name="Martijn J."/>
            <person name="Lind A.E."/>
            <person name="van Eijk R."/>
            <person name="Schleper C."/>
            <person name="Guy L."/>
            <person name="Ettema T.J."/>
        </authorList>
    </citation>
    <scope>NUCLEOTIDE SEQUENCE</scope>
</reference>
<organism evidence="1">
    <name type="scientific">marine sediment metagenome</name>
    <dbReference type="NCBI Taxonomy" id="412755"/>
    <lineage>
        <taxon>unclassified sequences</taxon>
        <taxon>metagenomes</taxon>
        <taxon>ecological metagenomes</taxon>
    </lineage>
</organism>
<comment type="caution">
    <text evidence="1">The sequence shown here is derived from an EMBL/GenBank/DDBJ whole genome shotgun (WGS) entry which is preliminary data.</text>
</comment>
<sequence>MSWKIKTYWNCCSYIKYSKGKPECYHPDNKGLTCNEENCPIKV</sequence>
<dbReference type="EMBL" id="LAZR01000795">
    <property type="protein sequence ID" value="KKN57659.1"/>
    <property type="molecule type" value="Genomic_DNA"/>
</dbReference>
<accession>A0A0F9RSE6</accession>
<name>A0A0F9RSE6_9ZZZZ</name>
<gene>
    <name evidence="1" type="ORF">LCGC14_0560320</name>
</gene>
<protein>
    <submittedName>
        <fullName evidence="1">Uncharacterized protein</fullName>
    </submittedName>
</protein>
<evidence type="ECO:0000313" key="1">
    <source>
        <dbReference type="EMBL" id="KKN57659.1"/>
    </source>
</evidence>
<dbReference type="AlphaFoldDB" id="A0A0F9RSE6"/>
<proteinExistence type="predicted"/>